<feature type="compositionally biased region" description="Basic and acidic residues" evidence="1">
    <location>
        <begin position="1"/>
        <end position="18"/>
    </location>
</feature>
<proteinExistence type="predicted"/>
<protein>
    <submittedName>
        <fullName evidence="2">Uncharacterized protein</fullName>
    </submittedName>
</protein>
<feature type="compositionally biased region" description="Polar residues" evidence="1">
    <location>
        <begin position="19"/>
        <end position="30"/>
    </location>
</feature>
<keyword evidence="3" id="KW-1185">Reference proteome</keyword>
<feature type="region of interest" description="Disordered" evidence="1">
    <location>
        <begin position="1"/>
        <end position="126"/>
    </location>
</feature>
<dbReference type="Proteomes" id="UP000604730">
    <property type="component" value="Unassembled WGS sequence"/>
</dbReference>
<dbReference type="RefSeq" id="WP_208429246.1">
    <property type="nucleotide sequence ID" value="NZ_JAEPRJ010000001.1"/>
</dbReference>
<evidence type="ECO:0000313" key="3">
    <source>
        <dbReference type="Proteomes" id="UP000604730"/>
    </source>
</evidence>
<organism evidence="2 3">
    <name type="scientific">Catonella massiliensis</name>
    <dbReference type="NCBI Taxonomy" id="2799636"/>
    <lineage>
        <taxon>Bacteria</taxon>
        <taxon>Bacillati</taxon>
        <taxon>Bacillota</taxon>
        <taxon>Clostridia</taxon>
        <taxon>Lachnospirales</taxon>
        <taxon>Lachnospiraceae</taxon>
        <taxon>Catonella</taxon>
    </lineage>
</organism>
<feature type="compositionally biased region" description="Polar residues" evidence="1">
    <location>
        <begin position="55"/>
        <end position="126"/>
    </location>
</feature>
<name>A0ABS1J152_9FIRM</name>
<sequence>MQNRETSFEKDPHLRRNDSLAQKSASNSGNKWAEAMKGVSSYSEHMRQVEARNAANKNAFKQASGKTGSTQSQANAFSRASSPAQNTSRTVSNNAVKSSSNTQYRSTWGTGQTTSAWHGQSASRSK</sequence>
<dbReference type="EMBL" id="JAEPRJ010000001">
    <property type="protein sequence ID" value="MBK5897782.1"/>
    <property type="molecule type" value="Genomic_DNA"/>
</dbReference>
<evidence type="ECO:0000256" key="1">
    <source>
        <dbReference type="SAM" id="MobiDB-lite"/>
    </source>
</evidence>
<comment type="caution">
    <text evidence="2">The sequence shown here is derived from an EMBL/GenBank/DDBJ whole genome shotgun (WGS) entry which is preliminary data.</text>
</comment>
<accession>A0ABS1J152</accession>
<evidence type="ECO:0000313" key="2">
    <source>
        <dbReference type="EMBL" id="MBK5897782.1"/>
    </source>
</evidence>
<reference evidence="2 3" key="1">
    <citation type="submission" date="2021-01" db="EMBL/GenBank/DDBJ databases">
        <title>Isolation and description of Catonella massiliensis sp. nov., a novel Catonella species, isolated from a stable periodontitis subject.</title>
        <authorList>
            <person name="Antezack A."/>
            <person name="Boxberger M."/>
            <person name="La Scola B."/>
            <person name="Monnet-Corti V."/>
        </authorList>
    </citation>
    <scope>NUCLEOTIDE SEQUENCE [LARGE SCALE GENOMIC DNA]</scope>
    <source>
        <strain evidence="2 3">Marseille-Q4567</strain>
    </source>
</reference>
<gene>
    <name evidence="2" type="ORF">JJN12_08330</name>
</gene>